<dbReference type="InterPro" id="IPR036250">
    <property type="entry name" value="AcylCo_DH-like_C"/>
</dbReference>
<comment type="similarity">
    <text evidence="2">Belongs to the acyl-CoA dehydrogenase family.</text>
</comment>
<dbReference type="Pfam" id="PF00441">
    <property type="entry name" value="Acyl-CoA_dh_1"/>
    <property type="match status" value="1"/>
</dbReference>
<keyword evidence="3" id="KW-0285">Flavoprotein</keyword>
<dbReference type="Gene3D" id="2.40.110.10">
    <property type="entry name" value="Butyryl-CoA Dehydrogenase, subunit A, domain 2"/>
    <property type="match status" value="1"/>
</dbReference>
<organism evidence="7 8">
    <name type="scientific">Brevibacterium aurantiacum</name>
    <dbReference type="NCBI Taxonomy" id="273384"/>
    <lineage>
        <taxon>Bacteria</taxon>
        <taxon>Bacillati</taxon>
        <taxon>Actinomycetota</taxon>
        <taxon>Actinomycetes</taxon>
        <taxon>Micrococcales</taxon>
        <taxon>Brevibacteriaceae</taxon>
        <taxon>Brevibacterium</taxon>
    </lineage>
</organism>
<dbReference type="InterPro" id="IPR046373">
    <property type="entry name" value="Acyl-CoA_Oxase/DH_mid-dom_sf"/>
</dbReference>
<evidence type="ECO:0000313" key="7">
    <source>
        <dbReference type="EMBL" id="TGD37024.1"/>
    </source>
</evidence>
<evidence type="ECO:0000256" key="1">
    <source>
        <dbReference type="ARBA" id="ARBA00001974"/>
    </source>
</evidence>
<sequence>MEWLFSEDQDDYAEALGGWLDEKADIESVRSWFDSRDGGEIEAQLAETWGGVGIPEDVGGQGGGLVELALTAEALGRHAVPSGRWLSTAIAVPALAGQAQSAGRLIQRSGLALAVDSSHRPAALFDASDAVSTLPETDGDGRITGTVPRVLAGASATHFVVPTRGDGGLSLRLVEAEEATVSTRVRKLLDRSREVADVTFHDAPSTALDVDAEQVIGRADEVAAVLVSADALGASERMLEMAVDYSLIRHQFGVPIGSFQAVKHAAASVKVDVEAARSVIYYAAAAVEAEQDGSALYVATTKAQVGAGAARAADSALTIHGAIGYTWEHDLHLFYKRTRLDAVLFGSADEWNRTLADSLDLIAASA</sequence>
<dbReference type="Gene3D" id="1.20.140.10">
    <property type="entry name" value="Butyryl-CoA Dehydrogenase, subunit A, domain 3"/>
    <property type="match status" value="1"/>
</dbReference>
<evidence type="ECO:0000256" key="3">
    <source>
        <dbReference type="ARBA" id="ARBA00022630"/>
    </source>
</evidence>
<comment type="cofactor">
    <cofactor evidence="1">
        <name>FAD</name>
        <dbReference type="ChEBI" id="CHEBI:57692"/>
    </cofactor>
</comment>
<dbReference type="GO" id="GO:0050660">
    <property type="term" value="F:flavin adenine dinucleotide binding"/>
    <property type="evidence" value="ECO:0007669"/>
    <property type="project" value="InterPro"/>
</dbReference>
<dbReference type="InterPro" id="IPR037069">
    <property type="entry name" value="AcylCoA_DH/ox_N_sf"/>
</dbReference>
<dbReference type="SUPFAM" id="SSF56645">
    <property type="entry name" value="Acyl-CoA dehydrogenase NM domain-like"/>
    <property type="match status" value="1"/>
</dbReference>
<dbReference type="SUPFAM" id="SSF47203">
    <property type="entry name" value="Acyl-CoA dehydrogenase C-terminal domain-like"/>
    <property type="match status" value="1"/>
</dbReference>
<evidence type="ECO:0000256" key="2">
    <source>
        <dbReference type="ARBA" id="ARBA00009347"/>
    </source>
</evidence>
<keyword evidence="4" id="KW-0274">FAD</keyword>
<evidence type="ECO:0000256" key="5">
    <source>
        <dbReference type="ARBA" id="ARBA00023002"/>
    </source>
</evidence>
<evidence type="ECO:0000259" key="6">
    <source>
        <dbReference type="Pfam" id="PF00441"/>
    </source>
</evidence>
<gene>
    <name evidence="7" type="ORF">EB834_17075</name>
</gene>
<reference evidence="7 8" key="1">
    <citation type="submission" date="2018-10" db="EMBL/GenBank/DDBJ databases">
        <title>Brevibacterium genomes from Austrain hard cheese rinds.</title>
        <authorList>
            <person name="Anast J.M."/>
            <person name="Dzieciol M."/>
            <person name="Schultz D.L."/>
            <person name="Mann E."/>
            <person name="Wagner M."/>
            <person name="Schmitz-Esser S."/>
        </authorList>
    </citation>
    <scope>NUCLEOTIDE SEQUENCE [LARGE SCALE GENOMIC DNA]</scope>
    <source>
        <strain evidence="7 8">L261</strain>
    </source>
</reference>
<dbReference type="Proteomes" id="UP000297736">
    <property type="component" value="Unassembled WGS sequence"/>
</dbReference>
<keyword evidence="5" id="KW-0560">Oxidoreductase</keyword>
<evidence type="ECO:0000256" key="4">
    <source>
        <dbReference type="ARBA" id="ARBA00022827"/>
    </source>
</evidence>
<accession>A0A4Z0KGP2</accession>
<dbReference type="PANTHER" id="PTHR43884:SF20">
    <property type="entry name" value="ACYL-COA DEHYDROGENASE FADE28"/>
    <property type="match status" value="1"/>
</dbReference>
<feature type="domain" description="Acyl-CoA dehydrogenase/oxidase C-terminal" evidence="6">
    <location>
        <begin position="224"/>
        <end position="349"/>
    </location>
</feature>
<comment type="caution">
    <text evidence="7">The sequence shown here is derived from an EMBL/GenBank/DDBJ whole genome shotgun (WGS) entry which is preliminary data.</text>
</comment>
<evidence type="ECO:0000313" key="8">
    <source>
        <dbReference type="Proteomes" id="UP000297736"/>
    </source>
</evidence>
<dbReference type="InterPro" id="IPR009100">
    <property type="entry name" value="AcylCoA_DH/oxidase_NM_dom_sf"/>
</dbReference>
<protein>
    <submittedName>
        <fullName evidence="7">Acyl-CoA dehydrogenase</fullName>
    </submittedName>
</protein>
<dbReference type="Gene3D" id="1.10.540.10">
    <property type="entry name" value="Acyl-CoA dehydrogenase/oxidase, N-terminal domain"/>
    <property type="match status" value="1"/>
</dbReference>
<dbReference type="PANTHER" id="PTHR43884">
    <property type="entry name" value="ACYL-COA DEHYDROGENASE"/>
    <property type="match status" value="1"/>
</dbReference>
<dbReference type="GO" id="GO:0003995">
    <property type="term" value="F:acyl-CoA dehydrogenase activity"/>
    <property type="evidence" value="ECO:0007669"/>
    <property type="project" value="TreeGrafter"/>
</dbReference>
<dbReference type="AlphaFoldDB" id="A0A4Z0KGP2"/>
<name>A0A4Z0KGP2_BREAU</name>
<dbReference type="RefSeq" id="WP_135448197.1">
    <property type="nucleotide sequence ID" value="NZ_RHFF01000020.1"/>
</dbReference>
<proteinExistence type="inferred from homology"/>
<dbReference type="InterPro" id="IPR009075">
    <property type="entry name" value="AcylCo_DH/oxidase_C"/>
</dbReference>
<dbReference type="EMBL" id="RHFF01000020">
    <property type="protein sequence ID" value="TGD37024.1"/>
    <property type="molecule type" value="Genomic_DNA"/>
</dbReference>